<gene>
    <name evidence="3" type="ORF">GCM10009850_036810</name>
</gene>
<evidence type="ECO:0000259" key="2">
    <source>
        <dbReference type="Pfam" id="PF08327"/>
    </source>
</evidence>
<proteinExistence type="inferred from homology"/>
<name>A0ABP5PC91_9ACTN</name>
<dbReference type="EMBL" id="BAAAQX010000008">
    <property type="protein sequence ID" value="GAA2208223.1"/>
    <property type="molecule type" value="Genomic_DNA"/>
</dbReference>
<keyword evidence="4" id="KW-1185">Reference proteome</keyword>
<sequence>MNETLTLHPDGRTTLTLQRRLPHPPDKVWRAITRPEHLSAWFPADVTIDGDRITYGFGPDGRITEHHPPHTFAHTWGDELLHWHLTPDGDGTLLTFTHTFTDHHGAASFASGWHTCLQALHAHLDDRPTHLPENPGAAHHARLVEDYIAILGLHSTTVDGDTVRVERQLTRPAEDVWQRLDGPAATPGNTPPAPFTVPGLPAGPVTRAESAKLLEYDTANGHVRWELGEGTGQGPRLVVTCTGDPATADAWRVRVEDLAASLLA</sequence>
<protein>
    <recommendedName>
        <fullName evidence="2">Activator of Hsp90 ATPase homologue 1/2-like C-terminal domain-containing protein</fullName>
    </recommendedName>
</protein>
<dbReference type="SUPFAM" id="SSF55961">
    <property type="entry name" value="Bet v1-like"/>
    <property type="match status" value="2"/>
</dbReference>
<evidence type="ECO:0000313" key="4">
    <source>
        <dbReference type="Proteomes" id="UP001499843"/>
    </source>
</evidence>
<organism evidence="3 4">
    <name type="scientific">Nonomuraea monospora</name>
    <dbReference type="NCBI Taxonomy" id="568818"/>
    <lineage>
        <taxon>Bacteria</taxon>
        <taxon>Bacillati</taxon>
        <taxon>Actinomycetota</taxon>
        <taxon>Actinomycetes</taxon>
        <taxon>Streptosporangiales</taxon>
        <taxon>Streptosporangiaceae</taxon>
        <taxon>Nonomuraea</taxon>
    </lineage>
</organism>
<reference evidence="4" key="1">
    <citation type="journal article" date="2019" name="Int. J. Syst. Evol. Microbiol.">
        <title>The Global Catalogue of Microorganisms (GCM) 10K type strain sequencing project: providing services to taxonomists for standard genome sequencing and annotation.</title>
        <authorList>
            <consortium name="The Broad Institute Genomics Platform"/>
            <consortium name="The Broad Institute Genome Sequencing Center for Infectious Disease"/>
            <person name="Wu L."/>
            <person name="Ma J."/>
        </authorList>
    </citation>
    <scope>NUCLEOTIDE SEQUENCE [LARGE SCALE GENOMIC DNA]</scope>
    <source>
        <strain evidence="4">JCM 16114</strain>
    </source>
</reference>
<dbReference type="InterPro" id="IPR023393">
    <property type="entry name" value="START-like_dom_sf"/>
</dbReference>
<evidence type="ECO:0000256" key="1">
    <source>
        <dbReference type="ARBA" id="ARBA00006817"/>
    </source>
</evidence>
<dbReference type="RefSeq" id="WP_344476155.1">
    <property type="nucleotide sequence ID" value="NZ_BAAAQX010000008.1"/>
</dbReference>
<comment type="caution">
    <text evidence="3">The sequence shown here is derived from an EMBL/GenBank/DDBJ whole genome shotgun (WGS) entry which is preliminary data.</text>
</comment>
<accession>A0ABP5PC91</accession>
<feature type="domain" description="Activator of Hsp90 ATPase homologue 1/2-like C-terminal" evidence="2">
    <location>
        <begin position="23"/>
        <end position="124"/>
    </location>
</feature>
<dbReference type="InterPro" id="IPR013538">
    <property type="entry name" value="ASHA1/2-like_C"/>
</dbReference>
<evidence type="ECO:0000313" key="3">
    <source>
        <dbReference type="EMBL" id="GAA2208223.1"/>
    </source>
</evidence>
<dbReference type="Proteomes" id="UP001499843">
    <property type="component" value="Unassembled WGS sequence"/>
</dbReference>
<dbReference type="Pfam" id="PF08327">
    <property type="entry name" value="AHSA1"/>
    <property type="match status" value="1"/>
</dbReference>
<dbReference type="Gene3D" id="3.30.530.20">
    <property type="match status" value="1"/>
</dbReference>
<comment type="similarity">
    <text evidence="1">Belongs to the AHA1 family.</text>
</comment>